<name>D8JX14_HYPDA</name>
<dbReference type="InterPro" id="IPR000073">
    <property type="entry name" value="AB_hydrolase_1"/>
</dbReference>
<dbReference type="InterPro" id="IPR050261">
    <property type="entry name" value="FrsA_esterase"/>
</dbReference>
<dbReference type="GO" id="GO:0052689">
    <property type="term" value="F:carboxylic ester hydrolase activity"/>
    <property type="evidence" value="ECO:0007669"/>
    <property type="project" value="UniProtKB-ARBA"/>
</dbReference>
<dbReference type="OrthoDB" id="249225at2"/>
<dbReference type="PANTHER" id="PTHR22946:SF9">
    <property type="entry name" value="POLYKETIDE TRANSFERASE AF380"/>
    <property type="match status" value="1"/>
</dbReference>
<organism evidence="5 6">
    <name type="scientific">Hyphomicrobium denitrificans (strain ATCC 51888 / DSM 1869 / NCIMB 11706 / TK 0415)</name>
    <dbReference type="NCBI Taxonomy" id="582899"/>
    <lineage>
        <taxon>Bacteria</taxon>
        <taxon>Pseudomonadati</taxon>
        <taxon>Pseudomonadota</taxon>
        <taxon>Alphaproteobacteria</taxon>
        <taxon>Hyphomicrobiales</taxon>
        <taxon>Hyphomicrobiaceae</taxon>
        <taxon>Hyphomicrobium</taxon>
    </lineage>
</organism>
<evidence type="ECO:0000313" key="5">
    <source>
        <dbReference type="EMBL" id="ADJ23150.1"/>
    </source>
</evidence>
<evidence type="ECO:0000259" key="4">
    <source>
        <dbReference type="Pfam" id="PF00561"/>
    </source>
</evidence>
<dbReference type="KEGG" id="hdn:Hden_1338"/>
<protein>
    <recommendedName>
        <fullName evidence="4">AB hydrolase-1 domain-containing protein</fullName>
    </recommendedName>
</protein>
<sequence>MTRGFSELAVQFGPSASLVGILSRPLPEFEVRRTAVVILNTGIAHRIGHHRMYVTMARDLAKLGHLVFRFDFSGIGDSAGREDSLSPTDAHQADLADALDWLTENCDVQDVVLIGLCAGAEIALRYGYKDQRVLGMVLLDPTVPPTPRFYAQYIARRLVSLRSWLSFASGRGRIWQELSTRAKRAVGAEARPAPGTMDDKVRNELEHLYGQALDRDLKLLIVLTAGTLDGRQNYREQLFDALPNVPLRGRAQVEYYKDADHTFTSPAARERLQELVYGWVGGFQDPDRVAVPADGSIENSEELSRMTVSPTRESAAGD</sequence>
<dbReference type="AlphaFoldDB" id="D8JX14"/>
<keyword evidence="6" id="KW-1185">Reference proteome</keyword>
<dbReference type="RefSeq" id="WP_013215365.1">
    <property type="nucleotide sequence ID" value="NC_014313.1"/>
</dbReference>
<feature type="domain" description="AB hydrolase-1" evidence="4">
    <location>
        <begin position="36"/>
        <end position="145"/>
    </location>
</feature>
<comment type="similarity">
    <text evidence="2">Belongs to the AB hydrolase superfamily. FUS2 hydrolase family.</text>
</comment>
<accession>D8JX14</accession>
<keyword evidence="1" id="KW-0378">Hydrolase</keyword>
<dbReference type="Proteomes" id="UP000002033">
    <property type="component" value="Chromosome"/>
</dbReference>
<reference evidence="6" key="1">
    <citation type="journal article" date="2011" name="J. Bacteriol.">
        <title>Genome sequences of eight morphologically diverse alphaproteobacteria.</title>
        <authorList>
            <consortium name="US DOE Joint Genome Institute"/>
            <person name="Brown P.J."/>
            <person name="Kysela D.T."/>
            <person name="Buechlein A."/>
            <person name="Hemmerich C."/>
            <person name="Brun Y.V."/>
        </authorList>
    </citation>
    <scope>NUCLEOTIDE SEQUENCE [LARGE SCALE GENOMIC DNA]</scope>
    <source>
        <strain evidence="6">ATCC 51888 / DSM 1869 / NCIB 11706 / TK 0415</strain>
    </source>
</reference>
<dbReference type="InterPro" id="IPR029058">
    <property type="entry name" value="AB_hydrolase_fold"/>
</dbReference>
<evidence type="ECO:0000256" key="1">
    <source>
        <dbReference type="ARBA" id="ARBA00022801"/>
    </source>
</evidence>
<feature type="region of interest" description="Disordered" evidence="3">
    <location>
        <begin position="290"/>
        <end position="318"/>
    </location>
</feature>
<evidence type="ECO:0000256" key="2">
    <source>
        <dbReference type="ARBA" id="ARBA00038115"/>
    </source>
</evidence>
<evidence type="ECO:0000256" key="3">
    <source>
        <dbReference type="SAM" id="MobiDB-lite"/>
    </source>
</evidence>
<dbReference type="SUPFAM" id="SSF53474">
    <property type="entry name" value="alpha/beta-Hydrolases"/>
    <property type="match status" value="1"/>
</dbReference>
<dbReference type="Pfam" id="PF00561">
    <property type="entry name" value="Abhydrolase_1"/>
    <property type="match status" value="1"/>
</dbReference>
<dbReference type="PANTHER" id="PTHR22946">
    <property type="entry name" value="DIENELACTONE HYDROLASE DOMAIN-CONTAINING PROTEIN-RELATED"/>
    <property type="match status" value="1"/>
</dbReference>
<proteinExistence type="inferred from homology"/>
<gene>
    <name evidence="5" type="ordered locus">Hden_1338</name>
</gene>
<dbReference type="EMBL" id="CP002083">
    <property type="protein sequence ID" value="ADJ23150.1"/>
    <property type="molecule type" value="Genomic_DNA"/>
</dbReference>
<dbReference type="Gene3D" id="3.40.50.1820">
    <property type="entry name" value="alpha/beta hydrolase"/>
    <property type="match status" value="1"/>
</dbReference>
<evidence type="ECO:0000313" key="6">
    <source>
        <dbReference type="Proteomes" id="UP000002033"/>
    </source>
</evidence>
<dbReference type="HOGENOM" id="CLU_075730_0_0_5"/>
<dbReference type="STRING" id="582899.Hden_1338"/>
<dbReference type="eggNOG" id="COG1073">
    <property type="taxonomic scope" value="Bacteria"/>
</dbReference>